<name>A0ABX2XEK5_9FLAO</name>
<feature type="domain" description="Glycosyl transferase family 1" evidence="1">
    <location>
        <begin position="196"/>
        <end position="339"/>
    </location>
</feature>
<dbReference type="InterPro" id="IPR001296">
    <property type="entry name" value="Glyco_trans_1"/>
</dbReference>
<dbReference type="Pfam" id="PF00534">
    <property type="entry name" value="Glycos_transf_1"/>
    <property type="match status" value="1"/>
</dbReference>
<dbReference type="InterPro" id="IPR041693">
    <property type="entry name" value="Glyco_trans_4_5"/>
</dbReference>
<dbReference type="PANTHER" id="PTHR12526">
    <property type="entry name" value="GLYCOSYLTRANSFERASE"/>
    <property type="match status" value="1"/>
</dbReference>
<dbReference type="PANTHER" id="PTHR12526:SF630">
    <property type="entry name" value="GLYCOSYLTRANSFERASE"/>
    <property type="match status" value="1"/>
</dbReference>
<keyword evidence="3" id="KW-1185">Reference proteome</keyword>
<comment type="caution">
    <text evidence="2">The sequence shown here is derived from an EMBL/GenBank/DDBJ whole genome shotgun (WGS) entry which is preliminary data.</text>
</comment>
<dbReference type="Proteomes" id="UP000093343">
    <property type="component" value="Unassembled WGS sequence"/>
</dbReference>
<evidence type="ECO:0000313" key="2">
    <source>
        <dbReference type="EMBL" id="OCB70582.1"/>
    </source>
</evidence>
<protein>
    <recommendedName>
        <fullName evidence="1">Glycosyl transferase family 1 domain-containing protein</fullName>
    </recommendedName>
</protein>
<proteinExistence type="predicted"/>
<gene>
    <name evidence="2" type="ORF">FLP_18065</name>
</gene>
<dbReference type="EMBL" id="LVEN01000042">
    <property type="protein sequence ID" value="OCB70582.1"/>
    <property type="molecule type" value="Genomic_DNA"/>
</dbReference>
<dbReference type="CDD" id="cd03801">
    <property type="entry name" value="GT4_PimA-like"/>
    <property type="match status" value="1"/>
</dbReference>
<evidence type="ECO:0000313" key="3">
    <source>
        <dbReference type="Proteomes" id="UP000093343"/>
    </source>
</evidence>
<evidence type="ECO:0000259" key="1">
    <source>
        <dbReference type="Pfam" id="PF00534"/>
    </source>
</evidence>
<sequence>MYHSKKLSSQKLKFLFVAHDASLTGAPILLLNLIDLIHQEKQFDFKIVIKSGDGPLKKEFEKLGEVVLWRDRQKRRLLNRVISFMKFKSTKSNKIQKWINESDIIFSNTITNGDFFEAFNFAKKLQIVSYVHELELATDFYTTSEHLKFVKKLTTHFLVPSNAVAKHLCENLDIKLDKIHNLNYFIPEFSFNIKTIKQSKKEFVIGIAGTLDWRKGADILSIVVSDFFRKYPDANVRFVWKGVNKKSIEFKRIRLELKKCNLSEKVIFETASKEMDTFYNNIDIFLLLSKEDPYPLVVLEAANYFKPCICFSGAGGAAEFVEKDAGDVIPYLDIEKLSNVLFGYYLDREQLYVKGKNANAKLIRLHQDKELILDQISNILIL</sequence>
<accession>A0ABX2XEK5</accession>
<organism evidence="2 3">
    <name type="scientific">Flavobacterium piscis</name>
    <dbReference type="NCBI Taxonomy" id="1114874"/>
    <lineage>
        <taxon>Bacteria</taxon>
        <taxon>Pseudomonadati</taxon>
        <taxon>Bacteroidota</taxon>
        <taxon>Flavobacteriia</taxon>
        <taxon>Flavobacteriales</taxon>
        <taxon>Flavobacteriaceae</taxon>
        <taxon>Flavobacterium</taxon>
    </lineage>
</organism>
<dbReference type="Gene3D" id="3.40.50.2000">
    <property type="entry name" value="Glycogen Phosphorylase B"/>
    <property type="match status" value="1"/>
</dbReference>
<dbReference type="Pfam" id="PF16994">
    <property type="entry name" value="Glyco_trans_4_5"/>
    <property type="match status" value="1"/>
</dbReference>
<reference evidence="3" key="1">
    <citation type="submission" date="2016-03" db="EMBL/GenBank/DDBJ databases">
        <title>Draft genome sequence of Paenibacillus glacialis DSM 22343.</title>
        <authorList>
            <person name="Shin S.-K."/>
            <person name="Yi H."/>
        </authorList>
    </citation>
    <scope>NUCLEOTIDE SEQUENCE [LARGE SCALE GENOMIC DNA]</scope>
    <source>
        <strain evidence="3">CCUG 60099</strain>
    </source>
</reference>
<dbReference type="SUPFAM" id="SSF53756">
    <property type="entry name" value="UDP-Glycosyltransferase/glycogen phosphorylase"/>
    <property type="match status" value="1"/>
</dbReference>